<dbReference type="Gene3D" id="3.40.30.10">
    <property type="entry name" value="Glutaredoxin"/>
    <property type="match status" value="1"/>
</dbReference>
<dbReference type="AlphaFoldDB" id="E1ZHT2"/>
<proteinExistence type="predicted"/>
<dbReference type="SUPFAM" id="SSF56784">
    <property type="entry name" value="HAD-like"/>
    <property type="match status" value="1"/>
</dbReference>
<name>E1ZHT2_CHLVA</name>
<evidence type="ECO:0000256" key="2">
    <source>
        <dbReference type="SAM" id="MobiDB-lite"/>
    </source>
</evidence>
<dbReference type="CDD" id="cd14951">
    <property type="entry name" value="NHL-2_like"/>
    <property type="match status" value="1"/>
</dbReference>
<dbReference type="Gene3D" id="2.120.10.30">
    <property type="entry name" value="TolB, C-terminal domain"/>
    <property type="match status" value="3"/>
</dbReference>
<dbReference type="InterPro" id="IPR006439">
    <property type="entry name" value="HAD-SF_hydro_IA"/>
</dbReference>
<dbReference type="EMBL" id="GL433847">
    <property type="protein sequence ID" value="EFN54516.1"/>
    <property type="molecule type" value="Genomic_DNA"/>
</dbReference>
<dbReference type="KEGG" id="cvr:CHLNCDRAFT_31604"/>
<feature type="domain" description="Thioredoxin" evidence="3">
    <location>
        <begin position="394"/>
        <end position="539"/>
    </location>
</feature>
<dbReference type="eggNOG" id="KOG2914">
    <property type="taxonomic scope" value="Eukaryota"/>
</dbReference>
<evidence type="ECO:0000256" key="1">
    <source>
        <dbReference type="ARBA" id="ARBA00022737"/>
    </source>
</evidence>
<dbReference type="OrthoDB" id="533095at2759"/>
<dbReference type="GeneID" id="17353989"/>
<dbReference type="InParanoid" id="E1ZHT2"/>
<sequence length="1072" mass="112364">MATSGAVPLAAELLRSSAGQPRHARAFVTPGLGLRRAVAQPGPLPPRRRSQRRPRPVLASSTSSSGQVTAAAPDLVPEVRAILFDMDGVLCDSEEISREAACEVMKELYGLEVEPSEFIEYTGTGEANFLGGVARKYGAPFEVESCKAKFFEIYMRYAQKTSIAHAGARSLVEACRAAGLKTAVASSADRVKVDANLAASDIPLDLFDAIVSADAFQNLKPSPDIFLAAAAQLGVDPANCVVIEDAVAGVQAARAAGMRVIGVSTTLTPAVMQSAAPDWIQADVLGITVADIQGLKLPSGGTVASPSNRGWMEGVVYLPAGYRTTRRDLLKSASLGGAFASLYVGISRAQSLSYASPKALLNALFPPAQPPPMEDIGGSRVAAFKRYIADLEKRGGGQVVPEFPAGVDWFNCAPLRLDRELRGKILVLDFFTYCCINCMHVLPELASLERKYPLNLAVVGVHSAKFDNEKDSDAIRSAVLRYEVEHPVVNDSGMTLWRGLGVSSWPTLAVVSPQGKLIAMLSGEGHKQDVDDIVAAAIEHYGRQGLLDATPLPLALEREKDPRLAASPLRFPGACKAVSDRAGRLFISDSNNNRIVVCDENGRFLEAIGCGAPGLVDGSYEDAAFFRPQGIAYSAKRDCLYVADTESHALRQVDLQKQTVFTLAGNGAKGSDYRGGGSGASQLMNSPWDRYVYVAMAGLHQIWRFDTSTGIASSFSGTGFERFQNGPSALTTAWAQPSGLSLAPTGDALFVADSESSTVRRLDLGSGGSQACVGGDALFAENLFRKECATLRVTLLCRFGDKDGTGSDALLQHPLAVLAAPSGKVYVADSYNHRLKELDPATNTIRTLAGSGAAGYRDGVGTTAQLSEPAGLAAGPDGTVIICDTNNSLIRTYDPRTQRLTTLALKGVPPPRRSPQGPPAGDASPSADPPPGAVLVQAPSAVTAASGEVRLSIRLPPGYHLTPGANSNFSAVVLGGGGGVQLRPPAGILTEDASGSAAIAAIRFSRQAGSGGSGLLLRIVAKLYFCQLGDVCLFQELCFDVPLADASGASPVDVPLSFALSAQAPVVALPGL</sequence>
<dbReference type="RefSeq" id="XP_005846618.1">
    <property type="nucleotide sequence ID" value="XM_005846556.1"/>
</dbReference>
<dbReference type="eggNOG" id="KOG2177">
    <property type="taxonomic scope" value="Eukaryota"/>
</dbReference>
<feature type="region of interest" description="Disordered" evidence="2">
    <location>
        <begin position="905"/>
        <end position="934"/>
    </location>
</feature>
<dbReference type="PROSITE" id="PS51352">
    <property type="entry name" value="THIOREDOXIN_2"/>
    <property type="match status" value="1"/>
</dbReference>
<protein>
    <recommendedName>
        <fullName evidence="3">Thioredoxin domain-containing protein</fullName>
    </recommendedName>
</protein>
<keyword evidence="5" id="KW-1185">Reference proteome</keyword>
<evidence type="ECO:0000259" key="3">
    <source>
        <dbReference type="PROSITE" id="PS51352"/>
    </source>
</evidence>
<dbReference type="SUPFAM" id="SSF101898">
    <property type="entry name" value="NHL repeat"/>
    <property type="match status" value="1"/>
</dbReference>
<dbReference type="Gene3D" id="3.40.50.1000">
    <property type="entry name" value="HAD superfamily/HAD-like"/>
    <property type="match status" value="1"/>
</dbReference>
<gene>
    <name evidence="4" type="ORF">CHLNCDRAFT_31604</name>
</gene>
<dbReference type="Gene3D" id="1.10.150.240">
    <property type="entry name" value="Putative phosphatase, domain 2"/>
    <property type="match status" value="1"/>
</dbReference>
<dbReference type="PRINTS" id="PR00413">
    <property type="entry name" value="HADHALOGNASE"/>
</dbReference>
<dbReference type="FunCoup" id="E1ZHT2">
    <property type="interactions" value="1431"/>
</dbReference>
<organism evidence="5">
    <name type="scientific">Chlorella variabilis</name>
    <name type="common">Green alga</name>
    <dbReference type="NCBI Taxonomy" id="554065"/>
    <lineage>
        <taxon>Eukaryota</taxon>
        <taxon>Viridiplantae</taxon>
        <taxon>Chlorophyta</taxon>
        <taxon>core chlorophytes</taxon>
        <taxon>Trebouxiophyceae</taxon>
        <taxon>Chlorellales</taxon>
        <taxon>Chlorellaceae</taxon>
        <taxon>Chlorella clade</taxon>
        <taxon>Chlorella</taxon>
    </lineage>
</organism>
<dbReference type="InterPro" id="IPR023198">
    <property type="entry name" value="PGP-like_dom2"/>
</dbReference>
<dbReference type="InterPro" id="IPR023214">
    <property type="entry name" value="HAD_sf"/>
</dbReference>
<dbReference type="SUPFAM" id="SSF52833">
    <property type="entry name" value="Thioredoxin-like"/>
    <property type="match status" value="1"/>
</dbReference>
<dbReference type="SFLD" id="SFLDS00003">
    <property type="entry name" value="Haloacid_Dehalogenase"/>
    <property type="match status" value="1"/>
</dbReference>
<dbReference type="STRING" id="554065.E1ZHT2"/>
<dbReference type="InterPro" id="IPR045302">
    <property type="entry name" value="NHL2_NHL_rpt_dom"/>
</dbReference>
<feature type="region of interest" description="Disordered" evidence="2">
    <location>
        <begin position="37"/>
        <end position="70"/>
    </location>
</feature>
<dbReference type="PANTHER" id="PTHR46388">
    <property type="entry name" value="NHL REPEAT-CONTAINING PROTEIN 2"/>
    <property type="match status" value="1"/>
</dbReference>
<feature type="compositionally biased region" description="Basic residues" evidence="2">
    <location>
        <begin position="46"/>
        <end position="55"/>
    </location>
</feature>
<dbReference type="InterPro" id="IPR011042">
    <property type="entry name" value="6-blade_b-propeller_TolB-like"/>
</dbReference>
<dbReference type="InterPro" id="IPR012336">
    <property type="entry name" value="Thioredoxin-like_fold"/>
</dbReference>
<evidence type="ECO:0000313" key="4">
    <source>
        <dbReference type="EMBL" id="EFN54516.1"/>
    </source>
</evidence>
<dbReference type="InterPro" id="IPR013766">
    <property type="entry name" value="Thioredoxin_domain"/>
</dbReference>
<dbReference type="InterPro" id="IPR001258">
    <property type="entry name" value="NHL_repeat"/>
</dbReference>
<dbReference type="SFLD" id="SFLDG01135">
    <property type="entry name" value="C1.5.6:_HAD__Beta-PGM__Phospha"/>
    <property type="match status" value="1"/>
</dbReference>
<dbReference type="FunFam" id="3.40.30.10:FF:000320">
    <property type="entry name" value="NHL repeat-containing protein 2"/>
    <property type="match status" value="1"/>
</dbReference>
<dbReference type="Pfam" id="PF01436">
    <property type="entry name" value="NHL"/>
    <property type="match status" value="1"/>
</dbReference>
<dbReference type="Pfam" id="PF00702">
    <property type="entry name" value="Hydrolase"/>
    <property type="match status" value="1"/>
</dbReference>
<dbReference type="OMA" id="LITQCKN"/>
<accession>E1ZHT2</accession>
<dbReference type="NCBIfam" id="TIGR01509">
    <property type="entry name" value="HAD-SF-IA-v3"/>
    <property type="match status" value="1"/>
</dbReference>
<dbReference type="PANTHER" id="PTHR46388:SF2">
    <property type="entry name" value="NHL REPEAT-CONTAINING PROTEIN 2"/>
    <property type="match status" value="1"/>
</dbReference>
<dbReference type="Pfam" id="PF13905">
    <property type="entry name" value="Thioredoxin_8"/>
    <property type="match status" value="1"/>
</dbReference>
<feature type="compositionally biased region" description="Pro residues" evidence="2">
    <location>
        <begin position="908"/>
        <end position="918"/>
    </location>
</feature>
<reference evidence="4 5" key="1">
    <citation type="journal article" date="2010" name="Plant Cell">
        <title>The Chlorella variabilis NC64A genome reveals adaptation to photosymbiosis, coevolution with viruses, and cryptic sex.</title>
        <authorList>
            <person name="Blanc G."/>
            <person name="Duncan G."/>
            <person name="Agarkova I."/>
            <person name="Borodovsky M."/>
            <person name="Gurnon J."/>
            <person name="Kuo A."/>
            <person name="Lindquist E."/>
            <person name="Lucas S."/>
            <person name="Pangilinan J."/>
            <person name="Polle J."/>
            <person name="Salamov A."/>
            <person name="Terry A."/>
            <person name="Yamada T."/>
            <person name="Dunigan D.D."/>
            <person name="Grigoriev I.V."/>
            <person name="Claverie J.M."/>
            <person name="Van Etten J.L."/>
        </authorList>
    </citation>
    <scope>NUCLEOTIDE SEQUENCE [LARGE SCALE GENOMIC DNA]</scope>
    <source>
        <strain evidence="4 5">NC64A</strain>
    </source>
</reference>
<feature type="compositionally biased region" description="Polar residues" evidence="2">
    <location>
        <begin position="59"/>
        <end position="68"/>
    </location>
</feature>
<dbReference type="CDD" id="cd07505">
    <property type="entry name" value="HAD_BPGM-like"/>
    <property type="match status" value="1"/>
</dbReference>
<dbReference type="InterPro" id="IPR036412">
    <property type="entry name" value="HAD-like_sf"/>
</dbReference>
<evidence type="ECO:0000313" key="5">
    <source>
        <dbReference type="Proteomes" id="UP000008141"/>
    </source>
</evidence>
<dbReference type="InterPro" id="IPR036249">
    <property type="entry name" value="Thioredoxin-like_sf"/>
</dbReference>
<dbReference type="SFLD" id="SFLDG01129">
    <property type="entry name" value="C1.5:_HAD__Beta-PGM__Phosphata"/>
    <property type="match status" value="1"/>
</dbReference>
<dbReference type="Proteomes" id="UP000008141">
    <property type="component" value="Unassembled WGS sequence"/>
</dbReference>
<keyword evidence="1" id="KW-0677">Repeat</keyword>